<evidence type="ECO:0000256" key="2">
    <source>
        <dbReference type="SAM" id="SignalP"/>
    </source>
</evidence>
<dbReference type="PROSITE" id="PS51257">
    <property type="entry name" value="PROKAR_LIPOPROTEIN"/>
    <property type="match status" value="1"/>
</dbReference>
<organism evidence="4 5">
    <name type="scientific">Saccharobesus litoralis</name>
    <dbReference type="NCBI Taxonomy" id="2172099"/>
    <lineage>
        <taxon>Bacteria</taxon>
        <taxon>Pseudomonadati</taxon>
        <taxon>Pseudomonadota</taxon>
        <taxon>Gammaproteobacteria</taxon>
        <taxon>Alteromonadales</taxon>
        <taxon>Alteromonadaceae</taxon>
        <taxon>Saccharobesus</taxon>
    </lineage>
</organism>
<dbReference type="OrthoDB" id="9803927at2"/>
<dbReference type="Proteomes" id="UP000244441">
    <property type="component" value="Chromosome"/>
</dbReference>
<dbReference type="Pfam" id="PF22494">
    <property type="entry name" value="choice_anch_I"/>
    <property type="match status" value="1"/>
</dbReference>
<dbReference type="SUPFAM" id="SSF50969">
    <property type="entry name" value="YVTN repeat-like/Quinoprotein amine dehydrogenase"/>
    <property type="match status" value="1"/>
</dbReference>
<feature type="domain" description="Choice-of-anchor I" evidence="3">
    <location>
        <begin position="55"/>
        <end position="593"/>
    </location>
</feature>
<evidence type="ECO:0000259" key="3">
    <source>
        <dbReference type="Pfam" id="PF22494"/>
    </source>
</evidence>
<evidence type="ECO:0000313" key="5">
    <source>
        <dbReference type="Proteomes" id="UP000244441"/>
    </source>
</evidence>
<keyword evidence="5" id="KW-1185">Reference proteome</keyword>
<proteinExistence type="predicted"/>
<dbReference type="NCBIfam" id="NF038117">
    <property type="entry name" value="choice_anch_I"/>
    <property type="match status" value="1"/>
</dbReference>
<keyword evidence="2" id="KW-0732">Signal</keyword>
<dbReference type="AlphaFoldDB" id="A0A2S0VUV0"/>
<evidence type="ECO:0000313" key="4">
    <source>
        <dbReference type="EMBL" id="AWB67975.1"/>
    </source>
</evidence>
<dbReference type="InterPro" id="IPR052956">
    <property type="entry name" value="Mesenchyme-surface_protein"/>
</dbReference>
<protein>
    <submittedName>
        <fullName evidence="4">Alkaline phosphatase</fullName>
    </submittedName>
</protein>
<dbReference type="RefSeq" id="WP_108604040.1">
    <property type="nucleotide sequence ID" value="NZ_CP026604.1"/>
</dbReference>
<dbReference type="InterPro" id="IPR055188">
    <property type="entry name" value="Choice_anch_I"/>
</dbReference>
<reference evidence="4 5" key="1">
    <citation type="submission" date="2018-01" db="EMBL/GenBank/DDBJ databases">
        <title>Genome sequence of a Cantenovulum-like bacteria.</title>
        <authorList>
            <person name="Tan W.R."/>
            <person name="Lau N.-S."/>
            <person name="Go F."/>
            <person name="Amirul A.-A.A."/>
        </authorList>
    </citation>
    <scope>NUCLEOTIDE SEQUENCE [LARGE SCALE GENOMIC DNA]</scope>
    <source>
        <strain evidence="4 5">CCB-QB4</strain>
    </source>
</reference>
<sequence length="598" mass="63866">MKKANFKLTALAAVLASLATGCGLIDDSDDNENVAAKPVAIEMELVGRAVLNVQDPEGAAEIVQYQKSTGYIYAVNSSTDDVTVEIIDANNIDKSALTKNGEGVVTNTNLTVMSTIKVSDNTAGDANSIAISDERELLAVAMAADAVDANGYIAFYDISGAQPVFLKNVEVGVLPDMVTFSPDGNKVVVANEGEPAGNYMIDPEGTISIIDISGSTAADISAATTLDFKAYNGKQAELEAKGVRFAHPKAGAITINGVSNTESTVAQDLEPEYVAVTADSKKAYVAMQENNAFAVVDLQSKTITDILGLGFKDWGMYELDASDKDDKVNFSSYPNLYGMYQPDTIVSYTANGQNYIVSANEGDGREYFFDVADEQACNDAIDETKAPYADYDEDDGCLSYLDESRVEDLTLDATAFAGVQNDDSDLGRLKVSVEYGDTDNDGEYEELYTYGARSFTIWNEQGQVVFDSGDDVGKITHQIHGEAFNNDEDENEGDTRSDAKGAEPEALAIGVVAGRTLAFVGLERMGGVLVYDITDPANAEYLTYFYNRGVVEGADITGDLAPEGMKFIPATDSKPAMLVIGNEISGSVAVWQITATEK</sequence>
<dbReference type="Gene3D" id="2.130.10.10">
    <property type="entry name" value="YVTN repeat-like/Quinoprotein amine dehydrogenase"/>
    <property type="match status" value="1"/>
</dbReference>
<feature type="chain" id="PRO_5015502706" evidence="2">
    <location>
        <begin position="20"/>
        <end position="598"/>
    </location>
</feature>
<dbReference type="InterPro" id="IPR015943">
    <property type="entry name" value="WD40/YVTN_repeat-like_dom_sf"/>
</dbReference>
<dbReference type="PANTHER" id="PTHR46928:SF1">
    <property type="entry name" value="MESENCHYME-SPECIFIC CELL SURFACE GLYCOPROTEIN"/>
    <property type="match status" value="1"/>
</dbReference>
<gene>
    <name evidence="4" type="ORF">C2869_16780</name>
</gene>
<dbReference type="KEGG" id="cate:C2869_16780"/>
<dbReference type="InterPro" id="IPR011044">
    <property type="entry name" value="Quino_amine_DH_bsu"/>
</dbReference>
<name>A0A2S0VUV0_9ALTE</name>
<feature type="signal peptide" evidence="2">
    <location>
        <begin position="1"/>
        <end position="19"/>
    </location>
</feature>
<evidence type="ECO:0000256" key="1">
    <source>
        <dbReference type="SAM" id="MobiDB-lite"/>
    </source>
</evidence>
<dbReference type="PANTHER" id="PTHR46928">
    <property type="entry name" value="MESENCHYME-SPECIFIC CELL SURFACE GLYCOPROTEIN"/>
    <property type="match status" value="1"/>
</dbReference>
<feature type="region of interest" description="Disordered" evidence="1">
    <location>
        <begin position="481"/>
        <end position="501"/>
    </location>
</feature>
<dbReference type="EMBL" id="CP026604">
    <property type="protein sequence ID" value="AWB67975.1"/>
    <property type="molecule type" value="Genomic_DNA"/>
</dbReference>
<accession>A0A2S0VUV0</accession>